<keyword evidence="2" id="KW-1185">Reference proteome</keyword>
<dbReference type="Proteomes" id="UP000054653">
    <property type="component" value="Unassembled WGS sequence"/>
</dbReference>
<reference evidence="1 2" key="1">
    <citation type="submission" date="2015-01" db="EMBL/GenBank/DDBJ databases">
        <title>Evolution of Trichinella species and genotypes.</title>
        <authorList>
            <person name="Korhonen P.K."/>
            <person name="Edoardo P."/>
            <person name="Giuseppe L.R."/>
            <person name="Gasser R.B."/>
        </authorList>
    </citation>
    <scope>NUCLEOTIDE SEQUENCE [LARGE SCALE GENOMIC DNA]</scope>
    <source>
        <strain evidence="1">ISS120</strain>
    </source>
</reference>
<proteinExistence type="predicted"/>
<accession>A0A0V1CUT3</accession>
<comment type="caution">
    <text evidence="1">The sequence shown here is derived from an EMBL/GenBank/DDBJ whole genome shotgun (WGS) entry which is preliminary data.</text>
</comment>
<organism evidence="1 2">
    <name type="scientific">Trichinella britovi</name>
    <name type="common">Parasitic roundworm</name>
    <dbReference type="NCBI Taxonomy" id="45882"/>
    <lineage>
        <taxon>Eukaryota</taxon>
        <taxon>Metazoa</taxon>
        <taxon>Ecdysozoa</taxon>
        <taxon>Nematoda</taxon>
        <taxon>Enoplea</taxon>
        <taxon>Dorylaimia</taxon>
        <taxon>Trichinellida</taxon>
        <taxon>Trichinellidae</taxon>
        <taxon>Trichinella</taxon>
    </lineage>
</organism>
<dbReference type="EMBL" id="JYDI01000096">
    <property type="protein sequence ID" value="KRY52918.1"/>
    <property type="molecule type" value="Genomic_DNA"/>
</dbReference>
<sequence>MSTDYQKAMQLAFRLAEILPGDHFRSERIRIKSAKDRNLNPWEGSNFVNRLFALVLHEQDEY</sequence>
<dbReference type="AlphaFoldDB" id="A0A0V1CUT3"/>
<name>A0A0V1CUT3_TRIBR</name>
<protein>
    <submittedName>
        <fullName evidence="1">Uncharacterized protein</fullName>
    </submittedName>
</protein>
<evidence type="ECO:0000313" key="2">
    <source>
        <dbReference type="Proteomes" id="UP000054653"/>
    </source>
</evidence>
<evidence type="ECO:0000313" key="1">
    <source>
        <dbReference type="EMBL" id="KRY52918.1"/>
    </source>
</evidence>
<gene>
    <name evidence="1" type="ORF">T03_11636</name>
</gene>